<dbReference type="FunFam" id="3.40.640.10:FF:000021">
    <property type="entry name" value="Glutamate-1-semialdehyde 2,1-aminomutase"/>
    <property type="match status" value="1"/>
</dbReference>
<dbReference type="HAMAP" id="MF_00375">
    <property type="entry name" value="HemL_aminotrans_3"/>
    <property type="match status" value="1"/>
</dbReference>
<dbReference type="InterPro" id="IPR005814">
    <property type="entry name" value="Aminotrans_3"/>
</dbReference>
<dbReference type="PANTHER" id="PTHR43713">
    <property type="entry name" value="GLUTAMATE-1-SEMIALDEHYDE 2,1-AMINOMUTASE"/>
    <property type="match status" value="1"/>
</dbReference>
<comment type="pathway">
    <text evidence="3">Porphyrin-containing compound metabolism; protoporphyrin-IX biosynthesis; 5-aminolevulinate from L-glutamyl-tRNA(Glu): step 2/2.</text>
</comment>
<dbReference type="InterPro" id="IPR049704">
    <property type="entry name" value="Aminotrans_3_PPA_site"/>
</dbReference>
<dbReference type="InterPro" id="IPR015421">
    <property type="entry name" value="PyrdxlP-dep_Trfase_major"/>
</dbReference>
<keyword evidence="8" id="KW-0413">Isomerase</keyword>
<dbReference type="FunFam" id="3.90.1150.10:FF:000012">
    <property type="entry name" value="Glutamate-1-semialdehyde 2,1-aminomutase"/>
    <property type="match status" value="1"/>
</dbReference>
<comment type="cofactor">
    <cofactor evidence="2">
        <name>pyridoxal 5'-phosphate</name>
        <dbReference type="ChEBI" id="CHEBI:597326"/>
    </cofactor>
</comment>
<dbReference type="PROSITE" id="PS00600">
    <property type="entry name" value="AA_TRANSFER_CLASS_3"/>
    <property type="match status" value="1"/>
</dbReference>
<evidence type="ECO:0000256" key="9">
    <source>
        <dbReference type="ARBA" id="ARBA00023244"/>
    </source>
</evidence>
<accession>A0A7S4DPW4</accession>
<dbReference type="NCBIfam" id="TIGR00713">
    <property type="entry name" value="hemL"/>
    <property type="match status" value="1"/>
</dbReference>
<dbReference type="GO" id="GO:0008483">
    <property type="term" value="F:transaminase activity"/>
    <property type="evidence" value="ECO:0007669"/>
    <property type="project" value="InterPro"/>
</dbReference>
<keyword evidence="9" id="KW-0627">Porphyrin biosynthesis</keyword>
<organism evidence="12">
    <name type="scientific">Lotharella globosa</name>
    <dbReference type="NCBI Taxonomy" id="91324"/>
    <lineage>
        <taxon>Eukaryota</taxon>
        <taxon>Sar</taxon>
        <taxon>Rhizaria</taxon>
        <taxon>Cercozoa</taxon>
        <taxon>Chlorarachniophyceae</taxon>
        <taxon>Lotharella</taxon>
    </lineage>
</organism>
<comment type="subunit">
    <text evidence="5">Homodimer.</text>
</comment>
<dbReference type="NCBIfam" id="NF000818">
    <property type="entry name" value="PRK00062.1"/>
    <property type="match status" value="1"/>
</dbReference>
<evidence type="ECO:0000256" key="7">
    <source>
        <dbReference type="ARBA" id="ARBA00022898"/>
    </source>
</evidence>
<dbReference type="InterPro" id="IPR004639">
    <property type="entry name" value="4pyrrol_synth_GluAld_NH2Trfase"/>
</dbReference>
<evidence type="ECO:0000256" key="10">
    <source>
        <dbReference type="RuleBase" id="RU003560"/>
    </source>
</evidence>
<name>A0A7S4DPW4_9EUKA</name>
<keyword evidence="11" id="KW-0472">Membrane</keyword>
<dbReference type="AlphaFoldDB" id="A0A7S4DPW4"/>
<dbReference type="InterPro" id="IPR015424">
    <property type="entry name" value="PyrdxlP-dep_Trfase"/>
</dbReference>
<evidence type="ECO:0000256" key="4">
    <source>
        <dbReference type="ARBA" id="ARBA00008981"/>
    </source>
</evidence>
<dbReference type="InterPro" id="IPR015422">
    <property type="entry name" value="PyrdxlP-dep_Trfase_small"/>
</dbReference>
<evidence type="ECO:0000256" key="1">
    <source>
        <dbReference type="ARBA" id="ARBA00001579"/>
    </source>
</evidence>
<dbReference type="PANTHER" id="PTHR43713:SF3">
    <property type="entry name" value="GLUTAMATE-1-SEMIALDEHYDE 2,1-AMINOMUTASE 1, CHLOROPLASTIC-RELATED"/>
    <property type="match status" value="1"/>
</dbReference>
<reference evidence="12" key="1">
    <citation type="submission" date="2021-01" db="EMBL/GenBank/DDBJ databases">
        <authorList>
            <person name="Corre E."/>
            <person name="Pelletier E."/>
            <person name="Niang G."/>
            <person name="Scheremetjew M."/>
            <person name="Finn R."/>
            <person name="Kale V."/>
            <person name="Holt S."/>
            <person name="Cochrane G."/>
            <person name="Meng A."/>
            <person name="Brown T."/>
            <person name="Cohen L."/>
        </authorList>
    </citation>
    <scope>NUCLEOTIDE SEQUENCE</scope>
    <source>
        <strain evidence="12">CCCM811</strain>
    </source>
</reference>
<dbReference type="UniPathway" id="UPA00251">
    <property type="reaction ID" value="UER00317"/>
</dbReference>
<dbReference type="GO" id="GO:0042286">
    <property type="term" value="F:glutamate-1-semialdehyde 2,1-aminomutase activity"/>
    <property type="evidence" value="ECO:0007669"/>
    <property type="project" value="UniProtKB-EC"/>
</dbReference>
<keyword evidence="7 10" id="KW-0663">Pyridoxal phosphate</keyword>
<proteinExistence type="inferred from homology"/>
<dbReference type="Gene3D" id="3.90.1150.10">
    <property type="entry name" value="Aspartate Aminotransferase, domain 1"/>
    <property type="match status" value="1"/>
</dbReference>
<dbReference type="Pfam" id="PF00202">
    <property type="entry name" value="Aminotran_3"/>
    <property type="match status" value="1"/>
</dbReference>
<evidence type="ECO:0000256" key="8">
    <source>
        <dbReference type="ARBA" id="ARBA00023235"/>
    </source>
</evidence>
<dbReference type="Gene3D" id="3.40.640.10">
    <property type="entry name" value="Type I PLP-dependent aspartate aminotransferase-like (Major domain)"/>
    <property type="match status" value="1"/>
</dbReference>
<keyword evidence="11" id="KW-1133">Transmembrane helix</keyword>
<dbReference type="GO" id="GO:0030170">
    <property type="term" value="F:pyridoxal phosphate binding"/>
    <property type="evidence" value="ECO:0007669"/>
    <property type="project" value="InterPro"/>
</dbReference>
<keyword evidence="11" id="KW-0812">Transmembrane</keyword>
<feature type="transmembrane region" description="Helical" evidence="11">
    <location>
        <begin position="20"/>
        <end position="40"/>
    </location>
</feature>
<evidence type="ECO:0000313" key="12">
    <source>
        <dbReference type="EMBL" id="CAE0663457.1"/>
    </source>
</evidence>
<evidence type="ECO:0000256" key="2">
    <source>
        <dbReference type="ARBA" id="ARBA00001933"/>
    </source>
</evidence>
<comment type="similarity">
    <text evidence="4">Belongs to the class-III pyridoxal-phosphate-dependent aminotransferase family. HemL subfamily.</text>
</comment>
<dbReference type="CDD" id="cd00610">
    <property type="entry name" value="OAT_like"/>
    <property type="match status" value="1"/>
</dbReference>
<dbReference type="GO" id="GO:0006782">
    <property type="term" value="P:protoporphyrinogen IX biosynthetic process"/>
    <property type="evidence" value="ECO:0007669"/>
    <property type="project" value="UniProtKB-UniPathway"/>
</dbReference>
<dbReference type="EC" id="5.4.3.8" evidence="6"/>
<comment type="catalytic activity">
    <reaction evidence="1">
        <text>(S)-4-amino-5-oxopentanoate = 5-aminolevulinate</text>
        <dbReference type="Rhea" id="RHEA:14265"/>
        <dbReference type="ChEBI" id="CHEBI:57501"/>
        <dbReference type="ChEBI" id="CHEBI:356416"/>
        <dbReference type="EC" id="5.4.3.8"/>
    </reaction>
</comment>
<dbReference type="EMBL" id="HBIV01020910">
    <property type="protein sequence ID" value="CAE0663457.1"/>
    <property type="molecule type" value="Transcribed_RNA"/>
</dbReference>
<evidence type="ECO:0000256" key="3">
    <source>
        <dbReference type="ARBA" id="ARBA00004819"/>
    </source>
</evidence>
<dbReference type="SUPFAM" id="SSF53383">
    <property type="entry name" value="PLP-dependent transferases"/>
    <property type="match status" value="1"/>
</dbReference>
<sequence length="503" mass="53444">METNYAVFGARRPSRRCNPVAVGSAAAAAAVFMGLVAFSGSNNDLAAPTMRIVSTASQPRVASRSVRCNSQVLAQPHVTTKSKEIFDEAKQLMPGGVSSPVRAFKSVGGEPVVFDRVKGAYAWDVDGNKYVDYVGTWGPAILGHADDEVLGKIKDTMEKGTSFGAPGVLENVLAKMVIDAVPSVEMVRFTNSGTEACMGMIRLIRAYTQREKVIKFEGCYHGHADSFLVQAGSGVATLGLPDSPGVPKASTQGTLCAQYNSLESVKKIFEDNKDEIAGVILEPVVGNSGFIKPTKEFLEGLRKLCDENGALLVFDEVMTGFRIAYGGAQEHFGVTPDVTTMGKVIGGGLPVGAYGGKKEIMEMVAPAGPMYQAGTLSGNPLAMAAGIATLERLSQPGTYEKLDKLTDKLINGIMDAAKEAGHEVCGGHISGMFGFFFTKGPVSCFADAAKSDTEKFARWHRGMLERGIYLAPSQYEAGFMSLAHTEEDIDNTIAAAKEVFATL</sequence>
<evidence type="ECO:0000256" key="11">
    <source>
        <dbReference type="SAM" id="Phobius"/>
    </source>
</evidence>
<evidence type="ECO:0000256" key="6">
    <source>
        <dbReference type="ARBA" id="ARBA00012143"/>
    </source>
</evidence>
<protein>
    <recommendedName>
        <fullName evidence="6">glutamate-1-semialdehyde 2,1-aminomutase</fullName>
        <ecNumber evidence="6">5.4.3.8</ecNumber>
    </recommendedName>
</protein>
<gene>
    <name evidence="12" type="ORF">LGLO00237_LOCUS15059</name>
</gene>
<evidence type="ECO:0000256" key="5">
    <source>
        <dbReference type="ARBA" id="ARBA00011738"/>
    </source>
</evidence>